<dbReference type="InterPro" id="IPR049449">
    <property type="entry name" value="TesB_ACOT8-like_N"/>
</dbReference>
<dbReference type="GO" id="GO:0009062">
    <property type="term" value="P:fatty acid catabolic process"/>
    <property type="evidence" value="ECO:0007669"/>
    <property type="project" value="TreeGrafter"/>
</dbReference>
<dbReference type="AlphaFoldDB" id="A0A9W7GJN7"/>
<dbReference type="GO" id="GO:0006637">
    <property type="term" value="P:acyl-CoA metabolic process"/>
    <property type="evidence" value="ECO:0007669"/>
    <property type="project" value="InterPro"/>
</dbReference>
<proteinExistence type="inferred from homology"/>
<gene>
    <name evidence="4" type="ORF">TrCOL_g5963</name>
</gene>
<evidence type="ECO:0000256" key="1">
    <source>
        <dbReference type="ARBA" id="ARBA00006538"/>
    </source>
</evidence>
<dbReference type="PANTHER" id="PTHR11066">
    <property type="entry name" value="ACYL-COA THIOESTERASE"/>
    <property type="match status" value="1"/>
</dbReference>
<dbReference type="PANTHER" id="PTHR11066:SF34">
    <property type="entry name" value="ACYL-COENZYME A THIOESTERASE 8"/>
    <property type="match status" value="1"/>
</dbReference>
<keyword evidence="2" id="KW-0378">Hydrolase</keyword>
<comment type="caution">
    <text evidence="4">The sequence shown here is derived from an EMBL/GenBank/DDBJ whole genome shotgun (WGS) entry which is preliminary data.</text>
</comment>
<feature type="domain" description="Acyl-CoA thioesterase-like N-terminal HotDog" evidence="3">
    <location>
        <begin position="50"/>
        <end position="116"/>
    </location>
</feature>
<keyword evidence="5" id="KW-1185">Reference proteome</keyword>
<comment type="similarity">
    <text evidence="1">Belongs to the C/M/P thioester hydrolase family.</text>
</comment>
<organism evidence="4 5">
    <name type="scientific">Triparma columacea</name>
    <dbReference type="NCBI Taxonomy" id="722753"/>
    <lineage>
        <taxon>Eukaryota</taxon>
        <taxon>Sar</taxon>
        <taxon>Stramenopiles</taxon>
        <taxon>Ochrophyta</taxon>
        <taxon>Bolidophyceae</taxon>
        <taxon>Parmales</taxon>
        <taxon>Triparmaceae</taxon>
        <taxon>Triparma</taxon>
    </lineage>
</organism>
<evidence type="ECO:0000313" key="4">
    <source>
        <dbReference type="EMBL" id="GMI46129.1"/>
    </source>
</evidence>
<dbReference type="SUPFAM" id="SSF54637">
    <property type="entry name" value="Thioesterase/thiol ester dehydrase-isomerase"/>
    <property type="match status" value="1"/>
</dbReference>
<dbReference type="Pfam" id="PF13622">
    <property type="entry name" value="4HBT_3"/>
    <property type="match status" value="1"/>
</dbReference>
<dbReference type="InterPro" id="IPR003703">
    <property type="entry name" value="Acyl_CoA_thio"/>
</dbReference>
<protein>
    <recommendedName>
        <fullName evidence="3">Acyl-CoA thioesterase-like N-terminal HotDog domain-containing protein</fullName>
    </recommendedName>
</protein>
<evidence type="ECO:0000313" key="5">
    <source>
        <dbReference type="Proteomes" id="UP001165065"/>
    </source>
</evidence>
<name>A0A9W7GJN7_9STRA</name>
<dbReference type="Gene3D" id="2.40.160.210">
    <property type="entry name" value="Acyl-CoA thioesterase, double hotdog domain"/>
    <property type="match status" value="1"/>
</dbReference>
<accession>A0A9W7GJN7</accession>
<evidence type="ECO:0000259" key="3">
    <source>
        <dbReference type="Pfam" id="PF13622"/>
    </source>
</evidence>
<reference evidence="5" key="1">
    <citation type="journal article" date="2023" name="Commun. Biol.">
        <title>Genome analysis of Parmales, the sister group of diatoms, reveals the evolutionary specialization of diatoms from phago-mixotrophs to photoautotrophs.</title>
        <authorList>
            <person name="Ban H."/>
            <person name="Sato S."/>
            <person name="Yoshikawa S."/>
            <person name="Yamada K."/>
            <person name="Nakamura Y."/>
            <person name="Ichinomiya M."/>
            <person name="Sato N."/>
            <person name="Blanc-Mathieu R."/>
            <person name="Endo H."/>
            <person name="Kuwata A."/>
            <person name="Ogata H."/>
        </authorList>
    </citation>
    <scope>NUCLEOTIDE SEQUENCE [LARGE SCALE GENOMIC DNA]</scope>
</reference>
<evidence type="ECO:0000256" key="2">
    <source>
        <dbReference type="ARBA" id="ARBA00022801"/>
    </source>
</evidence>
<dbReference type="InterPro" id="IPR042171">
    <property type="entry name" value="Acyl-CoA_hotdog"/>
</dbReference>
<dbReference type="GO" id="GO:0005782">
    <property type="term" value="C:peroxisomal matrix"/>
    <property type="evidence" value="ECO:0007669"/>
    <property type="project" value="TreeGrafter"/>
</dbReference>
<sequence>MLRFRVISLLGRPSRIRSASSFHPKLSLEQVSDDTFKCSKENLNVVFAPGAFGGQLMAQSLTSAQSSSPPSFSPSSQQCSFLGPTLIDSPVYFTVSPVRDSGRSFKTLRVRVRQLGDESSDLSSLPLRPVSFESTVSLYSPPSSLSGSPALSPSSSSPPLTLADFTSSLPLSSLSGTAGSLFATALTMTSSLSLPALSATIRVPTTPLPPGGLTSYFVGVPNTMSSIGAGYPILPYLSDGMTQVLACCRSLDDHWSSWPEKLTVWNYSTSFSPSVAGSPYVDDGGLRWYVLSYDFQGVHLGLGSGSVRVYDLGGEGVLCHSTFLVIAHPPKDGDGGGGGGGGGGA</sequence>
<dbReference type="OrthoDB" id="68328at2759"/>
<dbReference type="EMBL" id="BRYA01000283">
    <property type="protein sequence ID" value="GMI46129.1"/>
    <property type="molecule type" value="Genomic_DNA"/>
</dbReference>
<dbReference type="InterPro" id="IPR029069">
    <property type="entry name" value="HotDog_dom_sf"/>
</dbReference>
<dbReference type="GO" id="GO:0047617">
    <property type="term" value="F:fatty acyl-CoA hydrolase activity"/>
    <property type="evidence" value="ECO:0007669"/>
    <property type="project" value="InterPro"/>
</dbReference>
<dbReference type="Proteomes" id="UP001165065">
    <property type="component" value="Unassembled WGS sequence"/>
</dbReference>